<feature type="region of interest" description="Disordered" evidence="1">
    <location>
        <begin position="443"/>
        <end position="469"/>
    </location>
</feature>
<reference evidence="2 3" key="1">
    <citation type="journal article" date="2019" name="Nat. Ecol. Evol.">
        <title>Megaphylogeny resolves global patterns of mushroom evolution.</title>
        <authorList>
            <person name="Varga T."/>
            <person name="Krizsan K."/>
            <person name="Foldi C."/>
            <person name="Dima B."/>
            <person name="Sanchez-Garcia M."/>
            <person name="Sanchez-Ramirez S."/>
            <person name="Szollosi G.J."/>
            <person name="Szarkandi J.G."/>
            <person name="Papp V."/>
            <person name="Albert L."/>
            <person name="Andreopoulos W."/>
            <person name="Angelini C."/>
            <person name="Antonin V."/>
            <person name="Barry K.W."/>
            <person name="Bougher N.L."/>
            <person name="Buchanan P."/>
            <person name="Buyck B."/>
            <person name="Bense V."/>
            <person name="Catcheside P."/>
            <person name="Chovatia M."/>
            <person name="Cooper J."/>
            <person name="Damon W."/>
            <person name="Desjardin D."/>
            <person name="Finy P."/>
            <person name="Geml J."/>
            <person name="Haridas S."/>
            <person name="Hughes K."/>
            <person name="Justo A."/>
            <person name="Karasinski D."/>
            <person name="Kautmanova I."/>
            <person name="Kiss B."/>
            <person name="Kocsube S."/>
            <person name="Kotiranta H."/>
            <person name="LaButti K.M."/>
            <person name="Lechner B.E."/>
            <person name="Liimatainen K."/>
            <person name="Lipzen A."/>
            <person name="Lukacs Z."/>
            <person name="Mihaltcheva S."/>
            <person name="Morgado L.N."/>
            <person name="Niskanen T."/>
            <person name="Noordeloos M.E."/>
            <person name="Ohm R.A."/>
            <person name="Ortiz-Santana B."/>
            <person name="Ovrebo C."/>
            <person name="Racz N."/>
            <person name="Riley R."/>
            <person name="Savchenko A."/>
            <person name="Shiryaev A."/>
            <person name="Soop K."/>
            <person name="Spirin V."/>
            <person name="Szebenyi C."/>
            <person name="Tomsovsky M."/>
            <person name="Tulloss R.E."/>
            <person name="Uehling J."/>
            <person name="Grigoriev I.V."/>
            <person name="Vagvolgyi C."/>
            <person name="Papp T."/>
            <person name="Martin F.M."/>
            <person name="Miettinen O."/>
            <person name="Hibbett D.S."/>
            <person name="Nagy L.G."/>
        </authorList>
    </citation>
    <scope>NUCLEOTIDE SEQUENCE [LARGE SCALE GENOMIC DNA]</scope>
    <source>
        <strain evidence="2 3">OMC1185</strain>
    </source>
</reference>
<feature type="compositionally biased region" description="Basic residues" evidence="1">
    <location>
        <begin position="542"/>
        <end position="554"/>
    </location>
</feature>
<proteinExistence type="predicted"/>
<dbReference type="InterPro" id="IPR011992">
    <property type="entry name" value="EF-hand-dom_pair"/>
</dbReference>
<feature type="compositionally biased region" description="Pro residues" evidence="1">
    <location>
        <begin position="144"/>
        <end position="155"/>
    </location>
</feature>
<keyword evidence="3" id="KW-1185">Reference proteome</keyword>
<dbReference type="SUPFAM" id="SSF47473">
    <property type="entry name" value="EF-hand"/>
    <property type="match status" value="1"/>
</dbReference>
<dbReference type="OrthoDB" id="10045710at2759"/>
<dbReference type="EMBL" id="ML213505">
    <property type="protein sequence ID" value="TFK54608.1"/>
    <property type="molecule type" value="Genomic_DNA"/>
</dbReference>
<feature type="compositionally biased region" description="Low complexity" evidence="1">
    <location>
        <begin position="214"/>
        <end position="226"/>
    </location>
</feature>
<dbReference type="STRING" id="5364.A0A5C3NF09"/>
<feature type="compositionally biased region" description="Low complexity" evidence="1">
    <location>
        <begin position="43"/>
        <end position="68"/>
    </location>
</feature>
<feature type="region of interest" description="Disordered" evidence="1">
    <location>
        <begin position="528"/>
        <end position="554"/>
    </location>
</feature>
<dbReference type="AlphaFoldDB" id="A0A5C3NF09"/>
<protein>
    <recommendedName>
        <fullName evidence="4">EH domain-containing protein</fullName>
    </recommendedName>
</protein>
<evidence type="ECO:0008006" key="4">
    <source>
        <dbReference type="Google" id="ProtNLM"/>
    </source>
</evidence>
<organism evidence="2 3">
    <name type="scientific">Heliocybe sulcata</name>
    <dbReference type="NCBI Taxonomy" id="5364"/>
    <lineage>
        <taxon>Eukaryota</taxon>
        <taxon>Fungi</taxon>
        <taxon>Dikarya</taxon>
        <taxon>Basidiomycota</taxon>
        <taxon>Agaricomycotina</taxon>
        <taxon>Agaricomycetes</taxon>
        <taxon>Gloeophyllales</taxon>
        <taxon>Gloeophyllaceae</taxon>
        <taxon>Heliocybe</taxon>
    </lineage>
</organism>
<feature type="region of interest" description="Disordered" evidence="1">
    <location>
        <begin position="288"/>
        <end position="382"/>
    </location>
</feature>
<feature type="region of interest" description="Disordered" evidence="1">
    <location>
        <begin position="1"/>
        <end position="191"/>
    </location>
</feature>
<evidence type="ECO:0000313" key="3">
    <source>
        <dbReference type="Proteomes" id="UP000305948"/>
    </source>
</evidence>
<feature type="compositionally biased region" description="Polar residues" evidence="1">
    <location>
        <begin position="362"/>
        <end position="382"/>
    </location>
</feature>
<dbReference type="Proteomes" id="UP000305948">
    <property type="component" value="Unassembled WGS sequence"/>
</dbReference>
<evidence type="ECO:0000313" key="2">
    <source>
        <dbReference type="EMBL" id="TFK54608.1"/>
    </source>
</evidence>
<feature type="compositionally biased region" description="Pro residues" evidence="1">
    <location>
        <begin position="340"/>
        <end position="349"/>
    </location>
</feature>
<feature type="compositionally biased region" description="Low complexity" evidence="1">
    <location>
        <begin position="159"/>
        <end position="176"/>
    </location>
</feature>
<feature type="compositionally biased region" description="Low complexity" evidence="1">
    <location>
        <begin position="16"/>
        <end position="29"/>
    </location>
</feature>
<feature type="compositionally biased region" description="Low complexity" evidence="1">
    <location>
        <begin position="313"/>
        <end position="334"/>
    </location>
</feature>
<dbReference type="Gene3D" id="1.10.238.10">
    <property type="entry name" value="EF-hand"/>
    <property type="match status" value="1"/>
</dbReference>
<feature type="compositionally biased region" description="Polar residues" evidence="1">
    <location>
        <begin position="528"/>
        <end position="541"/>
    </location>
</feature>
<evidence type="ECO:0000256" key="1">
    <source>
        <dbReference type="SAM" id="MobiDB-lite"/>
    </source>
</evidence>
<accession>A0A5C3NF09</accession>
<feature type="compositionally biased region" description="Low complexity" evidence="1">
    <location>
        <begin position="350"/>
        <end position="360"/>
    </location>
</feature>
<sequence>MAPSTALQSRINAFESFGGPSSASSGKPPQKARARSPSNLLDKPISPTATTIPPITPSRTPKPAGASPSPSPPNLGRKTSLIDLKDWVVDDGPVQGEKRLANGGAATRTQAIGLGWPSSRDVSSPPPRSSTAPLINFESHSPPRAKPQAPPLPPRKPSKPSLRPTASAPVSPPSTAHIQSKDSLTVDAPYPPLSKLDVAALSPVRKGQGHVPASSVSSFHSISLSSDGGTDGVGTPTSVSEFVHTYPMDRDHDTDTNSLDGSYENVSAATSLANSPVVSITHDWELSNKRAVPEPPKLPRRPVRPPSSPISSPPSIHSPLPTSPRLTPTQSTSSAMGRRAPPPPPPIRSRPPSSRTSIASFSDRSSILSNATSTSRTSVSTFGSIQNKLLRPTPVPIAARRRYEKVFSANVLQSRKQRLGVPQNRKNRSAAGWRGLSVDLIISPEPETPTTPMPSKEKSADEDEEVGPEERLNGHVVRRIWLCSKLDKQKLRDLWSECDPNGTGGLDREAFVKGMWRIDEELRRAQLLRQTSSSGASNRSRLTPRRMNSRPILR</sequence>
<gene>
    <name evidence="2" type="ORF">OE88DRAFT_1653000</name>
</gene>
<name>A0A5C3NF09_9AGAM</name>
<feature type="compositionally biased region" description="Polar residues" evidence="1">
    <location>
        <begin position="1"/>
        <end position="11"/>
    </location>
</feature>
<feature type="region of interest" description="Disordered" evidence="1">
    <location>
        <begin position="203"/>
        <end position="239"/>
    </location>
</feature>